<dbReference type="PANTHER" id="PTHR23011:SF28">
    <property type="entry name" value="CYCLIC NUCLEOTIDE-BINDING DOMAIN CONTAINING PROTEIN"/>
    <property type="match status" value="1"/>
</dbReference>
<dbReference type="EMBL" id="CAJZBQ010000001">
    <property type="protein sequence ID" value="CAG9309906.1"/>
    <property type="molecule type" value="Genomic_DNA"/>
</dbReference>
<feature type="domain" description="Cyclic nucleotide-binding" evidence="1">
    <location>
        <begin position="40"/>
        <end position="147"/>
    </location>
</feature>
<evidence type="ECO:0000259" key="1">
    <source>
        <dbReference type="PROSITE" id="PS50042"/>
    </source>
</evidence>
<dbReference type="AlphaFoldDB" id="A0AAU9I8Y8"/>
<dbReference type="CDD" id="cd00038">
    <property type="entry name" value="CAP_ED"/>
    <property type="match status" value="2"/>
</dbReference>
<protein>
    <recommendedName>
        <fullName evidence="1">Cyclic nucleotide-binding domain-containing protein</fullName>
    </recommendedName>
</protein>
<dbReference type="InterPro" id="IPR000595">
    <property type="entry name" value="cNMP-bd_dom"/>
</dbReference>
<dbReference type="SUPFAM" id="SSF51206">
    <property type="entry name" value="cAMP-binding domain-like"/>
    <property type="match status" value="2"/>
</dbReference>
<sequence>MDSAANIKRSIRIIKKKSKTYEDIEELNALLSDLKPLQSVMDTLTMTNRILLLSSFTVVELKENELLFSKGDPSDCIYVILSGSLQLYNHSQKGKTDMIPGNILGKGTILGERGILKNLTRSLTAIAVEHMHLLRLEAQIFKSLLGKEMNANMETKRKIVDQYIPGLLQMPAQQKERLAYLLDIEYYNRGTVITKQGVFNEKILIVLEGECKIFFQQGQYKRFLSTLEKGSWIGEETALFDKPSAFSVVVTSDTLKAARIKNSDIKQVYPQAAVQMLRSSYHARELARNKLANFSHPCLTPKASVPSSPRSFPLATPKAKQKMNSLIQNSPHFRSTTLAQELLKCNLKGDIESQNESKAFRIRRAFARCRSQELNP</sequence>
<dbReference type="Gene3D" id="2.60.120.10">
    <property type="entry name" value="Jelly Rolls"/>
    <property type="match status" value="2"/>
</dbReference>
<dbReference type="InterPro" id="IPR014710">
    <property type="entry name" value="RmlC-like_jellyroll"/>
</dbReference>
<dbReference type="Proteomes" id="UP001162131">
    <property type="component" value="Unassembled WGS sequence"/>
</dbReference>
<comment type="caution">
    <text evidence="2">The sequence shown here is derived from an EMBL/GenBank/DDBJ whole genome shotgun (WGS) entry which is preliminary data.</text>
</comment>
<dbReference type="SMART" id="SM00100">
    <property type="entry name" value="cNMP"/>
    <property type="match status" value="2"/>
</dbReference>
<dbReference type="Pfam" id="PF00027">
    <property type="entry name" value="cNMP_binding"/>
    <property type="match status" value="2"/>
</dbReference>
<dbReference type="InterPro" id="IPR018490">
    <property type="entry name" value="cNMP-bd_dom_sf"/>
</dbReference>
<dbReference type="PANTHER" id="PTHR23011">
    <property type="entry name" value="CYCLIC NUCLEOTIDE-BINDING DOMAIN CONTAINING PROTEIN"/>
    <property type="match status" value="1"/>
</dbReference>
<keyword evidence="3" id="KW-1185">Reference proteome</keyword>
<name>A0AAU9I8Y8_9CILI</name>
<accession>A0AAU9I8Y8</accession>
<organism evidence="2 3">
    <name type="scientific">Blepharisma stoltei</name>
    <dbReference type="NCBI Taxonomy" id="1481888"/>
    <lineage>
        <taxon>Eukaryota</taxon>
        <taxon>Sar</taxon>
        <taxon>Alveolata</taxon>
        <taxon>Ciliophora</taxon>
        <taxon>Postciliodesmatophora</taxon>
        <taxon>Heterotrichea</taxon>
        <taxon>Heterotrichida</taxon>
        <taxon>Blepharismidae</taxon>
        <taxon>Blepharisma</taxon>
    </lineage>
</organism>
<proteinExistence type="predicted"/>
<feature type="domain" description="Cyclic nucleotide-binding" evidence="1">
    <location>
        <begin position="166"/>
        <end position="253"/>
    </location>
</feature>
<dbReference type="PROSITE" id="PS50042">
    <property type="entry name" value="CNMP_BINDING_3"/>
    <property type="match status" value="2"/>
</dbReference>
<evidence type="ECO:0000313" key="3">
    <source>
        <dbReference type="Proteomes" id="UP001162131"/>
    </source>
</evidence>
<gene>
    <name evidence="2" type="ORF">BSTOLATCC_MIC121</name>
</gene>
<evidence type="ECO:0000313" key="2">
    <source>
        <dbReference type="EMBL" id="CAG9309906.1"/>
    </source>
</evidence>
<reference evidence="2" key="1">
    <citation type="submission" date="2021-09" db="EMBL/GenBank/DDBJ databases">
        <authorList>
            <consortium name="AG Swart"/>
            <person name="Singh M."/>
            <person name="Singh A."/>
            <person name="Seah K."/>
            <person name="Emmerich C."/>
        </authorList>
    </citation>
    <scope>NUCLEOTIDE SEQUENCE</scope>
    <source>
        <strain evidence="2">ATCC30299</strain>
    </source>
</reference>